<dbReference type="Pfam" id="PF04960">
    <property type="entry name" value="Glutaminase"/>
    <property type="match status" value="1"/>
</dbReference>
<dbReference type="InterPro" id="IPR012338">
    <property type="entry name" value="Beta-lactam/transpept-like"/>
</dbReference>
<dbReference type="Gene3D" id="3.40.710.10">
    <property type="entry name" value="DD-peptidase/beta-lactamase superfamily"/>
    <property type="match status" value="1"/>
</dbReference>
<dbReference type="InterPro" id="IPR015868">
    <property type="entry name" value="Glutaminase"/>
</dbReference>
<comment type="catalytic activity">
    <reaction evidence="5">
        <text>L-glutamine + H2O = L-glutamate + NH4(+)</text>
        <dbReference type="Rhea" id="RHEA:15889"/>
        <dbReference type="ChEBI" id="CHEBI:15377"/>
        <dbReference type="ChEBI" id="CHEBI:28938"/>
        <dbReference type="ChEBI" id="CHEBI:29985"/>
        <dbReference type="ChEBI" id="CHEBI:58359"/>
        <dbReference type="EC" id="3.5.1.2"/>
    </reaction>
</comment>
<dbReference type="PANTHER" id="PTHR12544">
    <property type="entry name" value="GLUTAMINASE"/>
    <property type="match status" value="1"/>
</dbReference>
<keyword evidence="4" id="KW-0378">Hydrolase</keyword>
<sequence>MNLGAQRLTRRILRKAHNWSQALSDVNLENDTDQICEDWLSLVKSKDTSSSPPHLPDLIGITSRKLRNVLSKRGLEGRTFNLFRDLRERETYTKEEFVGIIEKQSDFEQQRILNGLVNNLKVTDWESFEKSCEEIFDEVRDLEIDQSSKLDCSIIDRNGKVKICRLPDYIPQLSEVDTSLFAVSICTVDGQRMHLGDSDIYYTMQSTSKPYTYGITHAALDDVLHEFVGHEPSGQAFNKIILDNQGRPFNPMINMGAIMTCSLVHHEQPLSHRFNYFLEHYKKLTGSRSTLSCNMPVYKSELEVGFMNKAAVNYMMTMGCWKGMIQSEEQLLKNLDLYYQLCSIEVTTEIQSIMSACLANRGINPITGESVLPIRSVKRALSLMFTCGMYDYSGRFAFKYGVPAKSGVSGVTDVVIPGVLSMTIYSPWLSIHSSSSLLGLQFIDGFIKKFPYHVFDSRQYAK</sequence>
<evidence type="ECO:0000256" key="1">
    <source>
        <dbReference type="ARBA" id="ARBA00011076"/>
    </source>
</evidence>
<reference evidence="6 7" key="1">
    <citation type="submission" date="2021-04" db="EMBL/GenBank/DDBJ databases">
        <authorList>
            <person name="Bliznina A."/>
        </authorList>
    </citation>
    <scope>NUCLEOTIDE SEQUENCE [LARGE SCALE GENOMIC DNA]</scope>
</reference>
<evidence type="ECO:0000256" key="5">
    <source>
        <dbReference type="ARBA" id="ARBA00049534"/>
    </source>
</evidence>
<keyword evidence="7" id="KW-1185">Reference proteome</keyword>
<evidence type="ECO:0000256" key="4">
    <source>
        <dbReference type="ARBA" id="ARBA00022801"/>
    </source>
</evidence>
<dbReference type="EC" id="3.5.1.2" evidence="3"/>
<gene>
    <name evidence="6" type="ORF">OKIOD_LOCUS9514</name>
</gene>
<protein>
    <recommendedName>
        <fullName evidence="3">glutaminase</fullName>
        <ecNumber evidence="3">3.5.1.2</ecNumber>
    </recommendedName>
</protein>
<comment type="similarity">
    <text evidence="1">Belongs to the glutaminase family.</text>
</comment>
<evidence type="ECO:0000256" key="3">
    <source>
        <dbReference type="ARBA" id="ARBA00012918"/>
    </source>
</evidence>
<dbReference type="SUPFAM" id="SSF56601">
    <property type="entry name" value="beta-lactamase/transpeptidase-like"/>
    <property type="match status" value="1"/>
</dbReference>
<evidence type="ECO:0000313" key="6">
    <source>
        <dbReference type="EMBL" id="CAG5103386.1"/>
    </source>
</evidence>
<dbReference type="PANTHER" id="PTHR12544:SF29">
    <property type="entry name" value="GLUTAMINASE"/>
    <property type="match status" value="1"/>
</dbReference>
<evidence type="ECO:0000256" key="2">
    <source>
        <dbReference type="ARBA" id="ARBA00011881"/>
    </source>
</evidence>
<dbReference type="Proteomes" id="UP001158576">
    <property type="component" value="Chromosome 1"/>
</dbReference>
<proteinExistence type="inferred from homology"/>
<comment type="subunit">
    <text evidence="2">Homotetramer.</text>
</comment>
<accession>A0ABN7SKT7</accession>
<name>A0ABN7SKT7_OIKDI</name>
<evidence type="ECO:0000313" key="7">
    <source>
        <dbReference type="Proteomes" id="UP001158576"/>
    </source>
</evidence>
<organism evidence="6 7">
    <name type="scientific">Oikopleura dioica</name>
    <name type="common">Tunicate</name>
    <dbReference type="NCBI Taxonomy" id="34765"/>
    <lineage>
        <taxon>Eukaryota</taxon>
        <taxon>Metazoa</taxon>
        <taxon>Chordata</taxon>
        <taxon>Tunicata</taxon>
        <taxon>Appendicularia</taxon>
        <taxon>Copelata</taxon>
        <taxon>Oikopleuridae</taxon>
        <taxon>Oikopleura</taxon>
    </lineage>
</organism>
<dbReference type="EMBL" id="OU015566">
    <property type="protein sequence ID" value="CAG5103386.1"/>
    <property type="molecule type" value="Genomic_DNA"/>
</dbReference>